<reference evidence="2 3" key="1">
    <citation type="submission" date="2017-08" db="EMBL/GenBank/DDBJ databases">
        <title>Infants hospitalized years apart are colonized by the same room-sourced microbial strains.</title>
        <authorList>
            <person name="Brooks B."/>
            <person name="Olm M.R."/>
            <person name="Firek B.A."/>
            <person name="Baker R."/>
            <person name="Thomas B.C."/>
            <person name="Morowitz M.J."/>
            <person name="Banfield J.F."/>
        </authorList>
    </citation>
    <scope>NUCLEOTIDE SEQUENCE [LARGE SCALE GENOMIC DNA]</scope>
    <source>
        <strain evidence="2">S2_005_002_R2_34</strain>
    </source>
</reference>
<gene>
    <name evidence="2" type="ORF">DI556_19865</name>
</gene>
<feature type="domain" description="YjiS-like" evidence="1">
    <location>
        <begin position="25"/>
        <end position="54"/>
    </location>
</feature>
<dbReference type="Pfam" id="PF06568">
    <property type="entry name" value="YjiS-like"/>
    <property type="match status" value="1"/>
</dbReference>
<dbReference type="AlphaFoldDB" id="A0A2W5Q5E1"/>
<evidence type="ECO:0000313" key="3">
    <source>
        <dbReference type="Proteomes" id="UP000249185"/>
    </source>
</evidence>
<proteinExistence type="predicted"/>
<protein>
    <recommendedName>
        <fullName evidence="1">YjiS-like domain-containing protein</fullName>
    </recommendedName>
</protein>
<dbReference type="Proteomes" id="UP000249185">
    <property type="component" value="Unassembled WGS sequence"/>
</dbReference>
<comment type="caution">
    <text evidence="2">The sequence shown here is derived from an EMBL/GenBank/DDBJ whole genome shotgun (WGS) entry which is preliminary data.</text>
</comment>
<evidence type="ECO:0000313" key="2">
    <source>
        <dbReference type="EMBL" id="PZQ46600.1"/>
    </source>
</evidence>
<dbReference type="InterPro" id="IPR009506">
    <property type="entry name" value="YjiS-like"/>
</dbReference>
<sequence>MANIAANTEFARPAGFGFVSDLSKAFADWRLYRRTLAELQGMSDRDLADLGVSRLSIRDIAFDAVYRA</sequence>
<accession>A0A2W5Q5E1</accession>
<name>A0A2W5Q5E1_RHOSU</name>
<dbReference type="EMBL" id="QFPW01000023">
    <property type="protein sequence ID" value="PZQ46600.1"/>
    <property type="molecule type" value="Genomic_DNA"/>
</dbReference>
<organism evidence="2 3">
    <name type="scientific">Rhodovulum sulfidophilum</name>
    <name type="common">Rhodobacter sulfidophilus</name>
    <dbReference type="NCBI Taxonomy" id="35806"/>
    <lineage>
        <taxon>Bacteria</taxon>
        <taxon>Pseudomonadati</taxon>
        <taxon>Pseudomonadota</taxon>
        <taxon>Alphaproteobacteria</taxon>
        <taxon>Rhodobacterales</taxon>
        <taxon>Paracoccaceae</taxon>
        <taxon>Rhodovulum</taxon>
    </lineage>
</organism>
<evidence type="ECO:0000259" key="1">
    <source>
        <dbReference type="Pfam" id="PF06568"/>
    </source>
</evidence>